<evidence type="ECO:0000256" key="5">
    <source>
        <dbReference type="ARBA" id="ARBA00022840"/>
    </source>
</evidence>
<evidence type="ECO:0000256" key="6">
    <source>
        <dbReference type="SAM" id="Phobius"/>
    </source>
</evidence>
<proteinExistence type="predicted"/>
<dbReference type="InterPro" id="IPR008271">
    <property type="entry name" value="Ser/Thr_kinase_AS"/>
</dbReference>
<dbReference type="PANTHER" id="PTHR43289:SF6">
    <property type="entry name" value="SERINE_THREONINE-PROTEIN KINASE NEKL-3"/>
    <property type="match status" value="1"/>
</dbReference>
<dbReference type="GO" id="GO:0005524">
    <property type="term" value="F:ATP binding"/>
    <property type="evidence" value="ECO:0007669"/>
    <property type="project" value="UniProtKB-KW"/>
</dbReference>
<keyword evidence="5" id="KW-0067">ATP-binding</keyword>
<evidence type="ECO:0000256" key="3">
    <source>
        <dbReference type="ARBA" id="ARBA00022741"/>
    </source>
</evidence>
<accession>X1R328</accession>
<feature type="non-terminal residue" evidence="8">
    <location>
        <position position="1"/>
    </location>
</feature>
<gene>
    <name evidence="8" type="ORF">S12H4_20409</name>
</gene>
<keyword evidence="2" id="KW-0808">Transferase</keyword>
<feature type="transmembrane region" description="Helical" evidence="6">
    <location>
        <begin position="233"/>
        <end position="254"/>
    </location>
</feature>
<dbReference type="PANTHER" id="PTHR43289">
    <property type="entry name" value="MITOGEN-ACTIVATED PROTEIN KINASE KINASE KINASE 20-RELATED"/>
    <property type="match status" value="1"/>
</dbReference>
<dbReference type="PROSITE" id="PS00108">
    <property type="entry name" value="PROTEIN_KINASE_ST"/>
    <property type="match status" value="1"/>
</dbReference>
<dbReference type="GO" id="GO:0004674">
    <property type="term" value="F:protein serine/threonine kinase activity"/>
    <property type="evidence" value="ECO:0007669"/>
    <property type="project" value="UniProtKB-KW"/>
</dbReference>
<dbReference type="EMBL" id="BARW01010348">
    <property type="protein sequence ID" value="GAI75162.1"/>
    <property type="molecule type" value="Genomic_DNA"/>
</dbReference>
<dbReference type="Gene3D" id="1.10.510.10">
    <property type="entry name" value="Transferase(Phosphotransferase) domain 1"/>
    <property type="match status" value="1"/>
</dbReference>
<dbReference type="FunFam" id="1.10.510.10:FF:000021">
    <property type="entry name" value="Serine/threonine protein kinase"/>
    <property type="match status" value="1"/>
</dbReference>
<keyword evidence="4" id="KW-0418">Kinase</keyword>
<evidence type="ECO:0000259" key="7">
    <source>
        <dbReference type="PROSITE" id="PS50011"/>
    </source>
</evidence>
<feature type="non-terminal residue" evidence="8">
    <location>
        <position position="279"/>
    </location>
</feature>
<keyword evidence="6" id="KW-0472">Membrane</keyword>
<evidence type="ECO:0000256" key="1">
    <source>
        <dbReference type="ARBA" id="ARBA00022527"/>
    </source>
</evidence>
<keyword evidence="6" id="KW-1133">Transmembrane helix</keyword>
<comment type="caution">
    <text evidence="8">The sequence shown here is derived from an EMBL/GenBank/DDBJ whole genome shotgun (WGS) entry which is preliminary data.</text>
</comment>
<feature type="domain" description="Protein kinase" evidence="7">
    <location>
        <begin position="1"/>
        <end position="201"/>
    </location>
</feature>
<evidence type="ECO:0000256" key="4">
    <source>
        <dbReference type="ARBA" id="ARBA00022777"/>
    </source>
</evidence>
<dbReference type="InterPro" id="IPR011009">
    <property type="entry name" value="Kinase-like_dom_sf"/>
</dbReference>
<dbReference type="SMART" id="SM00220">
    <property type="entry name" value="S_TKc"/>
    <property type="match status" value="1"/>
</dbReference>
<organism evidence="8">
    <name type="scientific">marine sediment metagenome</name>
    <dbReference type="NCBI Taxonomy" id="412755"/>
    <lineage>
        <taxon>unclassified sequences</taxon>
        <taxon>metagenomes</taxon>
        <taxon>ecological metagenomes</taxon>
    </lineage>
</organism>
<evidence type="ECO:0000256" key="2">
    <source>
        <dbReference type="ARBA" id="ARBA00022679"/>
    </source>
</evidence>
<name>X1R328_9ZZZZ</name>
<protein>
    <recommendedName>
        <fullName evidence="7">Protein kinase domain-containing protein</fullName>
    </recommendedName>
</protein>
<keyword evidence="3" id="KW-0547">Nucleotide-binding</keyword>
<dbReference type="PROSITE" id="PS50011">
    <property type="entry name" value="PROTEIN_KINASE_DOM"/>
    <property type="match status" value="1"/>
</dbReference>
<dbReference type="AlphaFoldDB" id="X1R328"/>
<dbReference type="InterPro" id="IPR000719">
    <property type="entry name" value="Prot_kinase_dom"/>
</dbReference>
<keyword evidence="6" id="KW-0812">Transmembrane</keyword>
<sequence length="279" mass="30872">HRNICKMYDLGQEEETHYITMEYVPGESLKSMIGMMGQLSAGQAALIAKQVCEGLAEAQRLGVVHRDLKPSNIIIDREGNARIMDFGIARSLKAKGVTAPGMMIGTPEYMSPEQVDGKEVDQRSDIYSLGVILYEMMTGRLPFEGDTSLSIAIKHKTETPTDPGLYNAQIPENLSQMILRCMEKDKEKRYQDTKELLSELTKIEEGISTVERVMPSGKPTSSSEITVTSRKRWVMIAALFAAVVVAGIGVLYFMNKKPVPTREQGMLVVLPFENLGPPG</sequence>
<reference evidence="8" key="1">
    <citation type="journal article" date="2014" name="Front. Microbiol.">
        <title>High frequency of phylogenetically diverse reductive dehalogenase-homologous genes in deep subseafloor sedimentary metagenomes.</title>
        <authorList>
            <person name="Kawai M."/>
            <person name="Futagami T."/>
            <person name="Toyoda A."/>
            <person name="Takaki Y."/>
            <person name="Nishi S."/>
            <person name="Hori S."/>
            <person name="Arai W."/>
            <person name="Tsubouchi T."/>
            <person name="Morono Y."/>
            <person name="Uchiyama I."/>
            <person name="Ito T."/>
            <person name="Fujiyama A."/>
            <person name="Inagaki F."/>
            <person name="Takami H."/>
        </authorList>
    </citation>
    <scope>NUCLEOTIDE SEQUENCE</scope>
    <source>
        <strain evidence="8">Expedition CK06-06</strain>
    </source>
</reference>
<dbReference type="Pfam" id="PF00069">
    <property type="entry name" value="Pkinase"/>
    <property type="match status" value="1"/>
</dbReference>
<keyword evidence="1" id="KW-0723">Serine/threonine-protein kinase</keyword>
<dbReference type="SUPFAM" id="SSF56112">
    <property type="entry name" value="Protein kinase-like (PK-like)"/>
    <property type="match status" value="1"/>
</dbReference>
<dbReference type="CDD" id="cd14014">
    <property type="entry name" value="STKc_PknB_like"/>
    <property type="match status" value="1"/>
</dbReference>
<evidence type="ECO:0000313" key="8">
    <source>
        <dbReference type="EMBL" id="GAI75162.1"/>
    </source>
</evidence>